<reference evidence="2" key="1">
    <citation type="submission" date="2016-10" db="EMBL/GenBank/DDBJ databases">
        <authorList>
            <person name="Varghese N."/>
            <person name="Submissions S."/>
        </authorList>
    </citation>
    <scope>NUCLEOTIDE SEQUENCE [LARGE SCALE GENOMIC DNA]</scope>
    <source>
        <strain evidence="2">S7</strain>
    </source>
</reference>
<organism evidence="1 2">
    <name type="scientific">Salibacterium halotolerans</name>
    <dbReference type="NCBI Taxonomy" id="1884432"/>
    <lineage>
        <taxon>Bacteria</taxon>
        <taxon>Bacillati</taxon>
        <taxon>Bacillota</taxon>
        <taxon>Bacilli</taxon>
        <taxon>Bacillales</taxon>
        <taxon>Bacillaceae</taxon>
    </lineage>
</organism>
<gene>
    <name evidence="1" type="ORF">SAMN05518683_10311</name>
</gene>
<evidence type="ECO:0000313" key="2">
    <source>
        <dbReference type="Proteomes" id="UP000198892"/>
    </source>
</evidence>
<dbReference type="OrthoDB" id="2883596at2"/>
<dbReference type="EMBL" id="FOXD01000003">
    <property type="protein sequence ID" value="SFP17263.1"/>
    <property type="molecule type" value="Genomic_DNA"/>
</dbReference>
<name>A0A1I5N6A8_9BACI</name>
<sequence length="116" mass="13434">MWVYYETIDGEHQAKWVLVKTDGEQRSSLLFYTVPESVECFYKEDFADLAILSVDMGELVRDPFDDDSFAINIGMVQSRLESSGYDPGMLHEAEYFIMLVEDLEEVMSMDLTLLLR</sequence>
<dbReference type="STRING" id="1884432.SAMN05518683_10311"/>
<accession>A0A1I5N6A8</accession>
<evidence type="ECO:0000313" key="1">
    <source>
        <dbReference type="EMBL" id="SFP17263.1"/>
    </source>
</evidence>
<dbReference type="RefSeq" id="WP_093335184.1">
    <property type="nucleotide sequence ID" value="NZ_FOXD01000003.1"/>
</dbReference>
<dbReference type="Proteomes" id="UP000198892">
    <property type="component" value="Unassembled WGS sequence"/>
</dbReference>
<proteinExistence type="predicted"/>
<keyword evidence="2" id="KW-1185">Reference proteome</keyword>
<protein>
    <submittedName>
        <fullName evidence="1">Uncharacterized protein</fullName>
    </submittedName>
</protein>
<dbReference type="AlphaFoldDB" id="A0A1I5N6A8"/>